<proteinExistence type="inferred from homology"/>
<dbReference type="HOGENOM" id="CLU_044208_6_1_6"/>
<dbReference type="GeneID" id="88222990"/>
<dbReference type="EMBL" id="AE017282">
    <property type="protein sequence ID" value="AAU93217.1"/>
    <property type="molecule type" value="Genomic_DNA"/>
</dbReference>
<evidence type="ECO:0000256" key="7">
    <source>
        <dbReference type="RuleBase" id="RU367016"/>
    </source>
</evidence>
<dbReference type="InterPro" id="IPR032816">
    <property type="entry name" value="VTT_dom"/>
</dbReference>
<gene>
    <name evidence="9" type="ordered locus">MCA0667</name>
</gene>
<evidence type="ECO:0000256" key="3">
    <source>
        <dbReference type="ARBA" id="ARBA00022475"/>
    </source>
</evidence>
<evidence type="ECO:0000313" key="10">
    <source>
        <dbReference type="Proteomes" id="UP000006821"/>
    </source>
</evidence>
<evidence type="ECO:0000256" key="4">
    <source>
        <dbReference type="ARBA" id="ARBA00022692"/>
    </source>
</evidence>
<dbReference type="AlphaFoldDB" id="Q60B17"/>
<organism evidence="9 10">
    <name type="scientific">Methylococcus capsulatus (strain ATCC 33009 / NCIMB 11132 / Bath)</name>
    <dbReference type="NCBI Taxonomy" id="243233"/>
    <lineage>
        <taxon>Bacteria</taxon>
        <taxon>Pseudomonadati</taxon>
        <taxon>Pseudomonadota</taxon>
        <taxon>Gammaproteobacteria</taxon>
        <taxon>Methylococcales</taxon>
        <taxon>Methylococcaceae</taxon>
        <taxon>Methylococcus</taxon>
    </lineage>
</organism>
<evidence type="ECO:0000256" key="6">
    <source>
        <dbReference type="ARBA" id="ARBA00023136"/>
    </source>
</evidence>
<keyword evidence="6 7" id="KW-0472">Membrane</keyword>
<dbReference type="InterPro" id="IPR058127">
    <property type="entry name" value="DedA"/>
</dbReference>
<dbReference type="RefSeq" id="WP_010960009.1">
    <property type="nucleotide sequence ID" value="NC_002977.6"/>
</dbReference>
<reference evidence="9 10" key="1">
    <citation type="journal article" date="2004" name="PLoS Biol.">
        <title>Genomic insights into methanotrophy: the complete genome sequence of Methylococcus capsulatus (Bath).</title>
        <authorList>
            <person name="Ward N.L."/>
            <person name="Larsen O."/>
            <person name="Sakwa J."/>
            <person name="Bruseth L."/>
            <person name="Khouri H.M."/>
            <person name="Durkin A.S."/>
            <person name="Dimitrov G."/>
            <person name="Jiang L."/>
            <person name="Scanlan D."/>
            <person name="Kang K.H."/>
            <person name="Lewis M.R."/>
            <person name="Nelson K.E."/>
            <person name="Methe B.A."/>
            <person name="Wu M."/>
            <person name="Heidelberg J.F."/>
            <person name="Paulsen I.T."/>
            <person name="Fouts D.E."/>
            <person name="Ravel J."/>
            <person name="Tettelin H."/>
            <person name="Ren Q."/>
            <person name="Read T.D."/>
            <person name="DeBoy R.T."/>
            <person name="Seshadri R."/>
            <person name="Salzberg S.L."/>
            <person name="Jensen H.B."/>
            <person name="Birkeland N.K."/>
            <person name="Nelson W.C."/>
            <person name="Dodson R.J."/>
            <person name="Grindhaug S.H."/>
            <person name="Holt I.E."/>
            <person name="Eidhammer I."/>
            <person name="Jonasen I."/>
            <person name="Vanaken S."/>
            <person name="Utterback T.R."/>
            <person name="Feldblyum T.V."/>
            <person name="Fraser C.M."/>
            <person name="Lillehaug J.R."/>
            <person name="Eisen J.A."/>
        </authorList>
    </citation>
    <scope>NUCLEOTIDE SEQUENCE [LARGE SCALE GENOMIC DNA]</scope>
    <source>
        <strain evidence="10">ATCC 33009 / NCIMB 11132 / Bath</strain>
    </source>
</reference>
<evidence type="ECO:0000259" key="8">
    <source>
        <dbReference type="Pfam" id="PF09335"/>
    </source>
</evidence>
<evidence type="ECO:0000256" key="2">
    <source>
        <dbReference type="ARBA" id="ARBA00010792"/>
    </source>
</evidence>
<feature type="domain" description="VTT" evidence="8">
    <location>
        <begin position="49"/>
        <end position="174"/>
    </location>
</feature>
<dbReference type="eggNOG" id="COG0586">
    <property type="taxonomic scope" value="Bacteria"/>
</dbReference>
<protein>
    <submittedName>
        <fullName evidence="9">DedA family protein</fullName>
    </submittedName>
</protein>
<dbReference type="InterPro" id="IPR032818">
    <property type="entry name" value="DedA-like"/>
</dbReference>
<comment type="similarity">
    <text evidence="2 7">Belongs to the DedA family.</text>
</comment>
<dbReference type="NCBIfam" id="NF008102">
    <property type="entry name" value="PRK10847.1"/>
    <property type="match status" value="1"/>
</dbReference>
<evidence type="ECO:0000256" key="1">
    <source>
        <dbReference type="ARBA" id="ARBA00004651"/>
    </source>
</evidence>
<evidence type="ECO:0000256" key="5">
    <source>
        <dbReference type="ARBA" id="ARBA00022989"/>
    </source>
</evidence>
<accession>Q60B17</accession>
<keyword evidence="5 7" id="KW-1133">Transmembrane helix</keyword>
<evidence type="ECO:0000313" key="9">
    <source>
        <dbReference type="EMBL" id="AAU93217.1"/>
    </source>
</evidence>
<feature type="transmembrane region" description="Helical" evidence="7">
    <location>
        <begin position="127"/>
        <end position="147"/>
    </location>
</feature>
<dbReference type="Proteomes" id="UP000006821">
    <property type="component" value="Chromosome"/>
</dbReference>
<name>Q60B17_METCA</name>
<sequence length="227" mass="24981">MPELTSYLDYVLHLNRHLPELAAAHGSQIYLSLFLVVFCETGLIILPFLPGDSLLFAAGAVAATGAMDVSTVGLVLATAAIVGDAVNYLVGYFFGYKLHDRDFLRIIDRKHIERTHSYFERYGKMTIIIARFVPIVRTFAPFLAGVGSMRYMEFATFNVIGGLLWVALLVGAGYGFGNIPWVKDHFSTVVLSIIAVSVLPLVIGYLRERSAQTSATPKNRSRPIPDP</sequence>
<keyword evidence="4 7" id="KW-0812">Transmembrane</keyword>
<dbReference type="GO" id="GO:0005886">
    <property type="term" value="C:plasma membrane"/>
    <property type="evidence" value="ECO:0007669"/>
    <property type="project" value="UniProtKB-SubCell"/>
</dbReference>
<keyword evidence="3 7" id="KW-1003">Cell membrane</keyword>
<dbReference type="Pfam" id="PF09335">
    <property type="entry name" value="VTT_dom"/>
    <property type="match status" value="1"/>
</dbReference>
<dbReference type="STRING" id="243233.MCA0667"/>
<dbReference type="PANTHER" id="PTHR30353:SF0">
    <property type="entry name" value="TRANSMEMBRANE PROTEIN"/>
    <property type="match status" value="1"/>
</dbReference>
<comment type="subcellular location">
    <subcellularLocation>
        <location evidence="1 7">Cell membrane</location>
        <topology evidence="1 7">Multi-pass membrane protein</topology>
    </subcellularLocation>
</comment>
<dbReference type="KEGG" id="mca:MCA0667"/>
<feature type="transmembrane region" description="Helical" evidence="7">
    <location>
        <begin position="186"/>
        <end position="206"/>
    </location>
</feature>
<feature type="transmembrane region" description="Helical" evidence="7">
    <location>
        <begin position="154"/>
        <end position="174"/>
    </location>
</feature>
<feature type="transmembrane region" description="Helical" evidence="7">
    <location>
        <begin position="29"/>
        <end position="49"/>
    </location>
</feature>
<dbReference type="PANTHER" id="PTHR30353">
    <property type="entry name" value="INNER MEMBRANE PROTEIN DEDA-RELATED"/>
    <property type="match status" value="1"/>
</dbReference>